<keyword evidence="5" id="KW-1185">Reference proteome</keyword>
<feature type="domain" description="SHSP" evidence="3">
    <location>
        <begin position="20"/>
        <end position="132"/>
    </location>
</feature>
<name>A0A840Y739_9PROT</name>
<dbReference type="PANTHER" id="PTHR11527">
    <property type="entry name" value="HEAT-SHOCK PROTEIN 20 FAMILY MEMBER"/>
    <property type="match status" value="1"/>
</dbReference>
<evidence type="ECO:0000256" key="2">
    <source>
        <dbReference type="RuleBase" id="RU003616"/>
    </source>
</evidence>
<dbReference type="SUPFAM" id="SSF49764">
    <property type="entry name" value="HSP20-like chaperones"/>
    <property type="match status" value="1"/>
</dbReference>
<sequence length="132" mass="14392">MNAETEAGAVSPAAAGAEPTRNVRMWRPLTDVVETAEGIVLMIEMPGVVADDVDITLERRVLTVRGRGSSPQPDRLRLVHLEFEPGDYERSFVLSEDFDAARIEAVLKDGVLTLRLPRAAEAQPSKIQVKAA</sequence>
<evidence type="ECO:0000313" key="4">
    <source>
        <dbReference type="EMBL" id="MBB5691761.1"/>
    </source>
</evidence>
<gene>
    <name evidence="4" type="ORF">FHS88_003922</name>
</gene>
<organism evidence="4 5">
    <name type="scientific">Neoroseomonas alkaliterrae</name>
    <dbReference type="NCBI Taxonomy" id="1452450"/>
    <lineage>
        <taxon>Bacteria</taxon>
        <taxon>Pseudomonadati</taxon>
        <taxon>Pseudomonadota</taxon>
        <taxon>Alphaproteobacteria</taxon>
        <taxon>Acetobacterales</taxon>
        <taxon>Acetobacteraceae</taxon>
        <taxon>Neoroseomonas</taxon>
    </lineage>
</organism>
<dbReference type="AlphaFoldDB" id="A0A840Y739"/>
<comment type="caution">
    <text evidence="4">The sequence shown here is derived from an EMBL/GenBank/DDBJ whole genome shotgun (WGS) entry which is preliminary data.</text>
</comment>
<protein>
    <submittedName>
        <fullName evidence="4">HSP20 family molecular chaperone IbpA</fullName>
    </submittedName>
</protein>
<dbReference type="InterPro" id="IPR002068">
    <property type="entry name" value="A-crystallin/Hsp20_dom"/>
</dbReference>
<evidence type="ECO:0000259" key="3">
    <source>
        <dbReference type="PROSITE" id="PS01031"/>
    </source>
</evidence>
<proteinExistence type="inferred from homology"/>
<comment type="similarity">
    <text evidence="1 2">Belongs to the small heat shock protein (HSP20) family.</text>
</comment>
<dbReference type="CDD" id="cd06464">
    <property type="entry name" value="ACD_sHsps-like"/>
    <property type="match status" value="1"/>
</dbReference>
<dbReference type="Pfam" id="PF00011">
    <property type="entry name" value="HSP20"/>
    <property type="match status" value="1"/>
</dbReference>
<dbReference type="InterPro" id="IPR031107">
    <property type="entry name" value="Small_HSP"/>
</dbReference>
<reference evidence="4 5" key="1">
    <citation type="submission" date="2020-08" db="EMBL/GenBank/DDBJ databases">
        <title>Genomic Encyclopedia of Type Strains, Phase IV (KMG-IV): sequencing the most valuable type-strain genomes for metagenomic binning, comparative biology and taxonomic classification.</title>
        <authorList>
            <person name="Goeker M."/>
        </authorList>
    </citation>
    <scope>NUCLEOTIDE SEQUENCE [LARGE SCALE GENOMIC DNA]</scope>
    <source>
        <strain evidence="4 5">DSM 25895</strain>
    </source>
</reference>
<evidence type="ECO:0000313" key="5">
    <source>
        <dbReference type="Proteomes" id="UP000562254"/>
    </source>
</evidence>
<dbReference type="Gene3D" id="2.60.40.790">
    <property type="match status" value="1"/>
</dbReference>
<dbReference type="RefSeq" id="WP_184487147.1">
    <property type="nucleotide sequence ID" value="NZ_JAAEDJ010000022.1"/>
</dbReference>
<dbReference type="InterPro" id="IPR008978">
    <property type="entry name" value="HSP20-like_chaperone"/>
</dbReference>
<dbReference type="EMBL" id="JACIJE010000016">
    <property type="protein sequence ID" value="MBB5691761.1"/>
    <property type="molecule type" value="Genomic_DNA"/>
</dbReference>
<evidence type="ECO:0000256" key="1">
    <source>
        <dbReference type="PROSITE-ProRule" id="PRU00285"/>
    </source>
</evidence>
<dbReference type="Proteomes" id="UP000562254">
    <property type="component" value="Unassembled WGS sequence"/>
</dbReference>
<dbReference type="PROSITE" id="PS01031">
    <property type="entry name" value="SHSP"/>
    <property type="match status" value="1"/>
</dbReference>
<accession>A0A840Y739</accession>